<dbReference type="GO" id="GO:0009251">
    <property type="term" value="P:glucan catabolic process"/>
    <property type="evidence" value="ECO:0007669"/>
    <property type="project" value="TreeGrafter"/>
</dbReference>
<dbReference type="EMBL" id="HQ706054">
    <property type="protein sequence ID" value="ADX05721.1"/>
    <property type="molecule type" value="Genomic_DNA"/>
</dbReference>
<name>E9NSM6_9ZZZZ</name>
<dbReference type="PANTHER" id="PTHR31297">
    <property type="entry name" value="GLUCAN ENDO-1,6-BETA-GLUCOSIDASE B"/>
    <property type="match status" value="1"/>
</dbReference>
<keyword evidence="4" id="KW-0624">Polysaccharide degradation</keyword>
<keyword evidence="1" id="KW-0378">Hydrolase</keyword>
<protein>
    <submittedName>
        <fullName evidence="6">Putative carbohydrate-active enzyme</fullName>
    </submittedName>
</protein>
<keyword evidence="2" id="KW-0119">Carbohydrate metabolism</keyword>
<keyword evidence="3" id="KW-0326">Glycosidase</keyword>
<evidence type="ECO:0000259" key="5">
    <source>
        <dbReference type="Pfam" id="PF00150"/>
    </source>
</evidence>
<proteinExistence type="predicted"/>
<accession>E9NSM6</accession>
<reference evidence="6" key="1">
    <citation type="journal article" date="2011" name="Science">
        <title>Metagenomic discovery of biomass-degrading genes and genomes from cow rumen.</title>
        <authorList>
            <person name="Hess M."/>
            <person name="Sczyrba A."/>
            <person name="Egan R."/>
            <person name="Kim T.W."/>
            <person name="Chokhawala H."/>
            <person name="Schroth G."/>
            <person name="Luo S."/>
            <person name="Clark D.S."/>
            <person name="Chen F."/>
            <person name="Zhang T."/>
            <person name="Mackie R.I."/>
            <person name="Pennacchio L.A."/>
            <person name="Tringe S.G."/>
            <person name="Visel A."/>
            <person name="Woyke T."/>
            <person name="Wang Z."/>
            <person name="Rubin E.M."/>
        </authorList>
    </citation>
    <scope>NUCLEOTIDE SEQUENCE</scope>
</reference>
<gene>
    <name evidence="6" type="ORF">SARM_0050</name>
</gene>
<sequence>MKKRNLWTAVIAASFSLVSQPCAKTLPTATEIFNQMGFGINIGNTMEVPGNPTGWGNKFPTEAYIDSVKAAGFSTIRIPCAWDSHATNSVINKSWLDSVQVVVDRCMRAGLITILNIHWDGGWLEGNLKDDKKNEVNAKQKAYWTQIATHFKDYNERLLFASANEPATTDDNYKHETEILATYHQTFVDAVRATGGNNESRTLVIQGPSTSIDRSIEVYQVDKLPKDVIDGRLMFEVHYYDPYTYTLMNEPADWGATVEPQYYWGTGDNLASGADIVHNCGYNAWASAMGDPCTKSQMDASLGKMKTNYVDKGVPVIIGEFGANDRVGVLTGDKYKKHRKGRLEYYQSFMNSCKTNKVVPIAWDTGHEGENNMTIIRRQSEPDGSVFDLEVLNLMRKAYGLADYVNNGITHDDNFVDGGGKTAIPGNSTTFAQKESINLRREGSMLSANGSIKLFNINGKLIRKGSSKISLQELHQGIYIAKSGSQLLKVNIQ</sequence>
<evidence type="ECO:0000313" key="6">
    <source>
        <dbReference type="EMBL" id="ADX05721.1"/>
    </source>
</evidence>
<dbReference type="InterPro" id="IPR050386">
    <property type="entry name" value="Glycosyl_hydrolase_5"/>
</dbReference>
<dbReference type="Pfam" id="PF00150">
    <property type="entry name" value="Cellulase"/>
    <property type="match status" value="1"/>
</dbReference>
<evidence type="ECO:0000256" key="3">
    <source>
        <dbReference type="ARBA" id="ARBA00023295"/>
    </source>
</evidence>
<dbReference type="GO" id="GO:0005576">
    <property type="term" value="C:extracellular region"/>
    <property type="evidence" value="ECO:0007669"/>
    <property type="project" value="TreeGrafter"/>
</dbReference>
<feature type="domain" description="Glycoside hydrolase family 5" evidence="5">
    <location>
        <begin position="43"/>
        <end position="367"/>
    </location>
</feature>
<organism evidence="6">
    <name type="scientific">uncultured organism</name>
    <dbReference type="NCBI Taxonomy" id="155900"/>
    <lineage>
        <taxon>unclassified sequences</taxon>
        <taxon>environmental samples</taxon>
    </lineage>
</organism>
<dbReference type="AlphaFoldDB" id="E9NSM6"/>
<dbReference type="InterPro" id="IPR017853">
    <property type="entry name" value="GH"/>
</dbReference>
<evidence type="ECO:0000256" key="2">
    <source>
        <dbReference type="ARBA" id="ARBA00023277"/>
    </source>
</evidence>
<evidence type="ECO:0000256" key="4">
    <source>
        <dbReference type="ARBA" id="ARBA00023326"/>
    </source>
</evidence>
<dbReference type="Gene3D" id="3.20.20.80">
    <property type="entry name" value="Glycosidases"/>
    <property type="match status" value="1"/>
</dbReference>
<evidence type="ECO:0000256" key="1">
    <source>
        <dbReference type="ARBA" id="ARBA00022801"/>
    </source>
</evidence>
<dbReference type="GO" id="GO:0008422">
    <property type="term" value="F:beta-glucosidase activity"/>
    <property type="evidence" value="ECO:0007669"/>
    <property type="project" value="TreeGrafter"/>
</dbReference>
<dbReference type="InterPro" id="IPR001547">
    <property type="entry name" value="Glyco_hydro_5"/>
</dbReference>
<dbReference type="PANTHER" id="PTHR31297:SF41">
    <property type="entry name" value="ENDOGLUCANASE, PUTATIVE (AFU_ORTHOLOGUE AFUA_5G01830)-RELATED"/>
    <property type="match status" value="1"/>
</dbReference>
<dbReference type="SUPFAM" id="SSF51445">
    <property type="entry name" value="(Trans)glycosidases"/>
    <property type="match status" value="1"/>
</dbReference>